<evidence type="ECO:0000259" key="5">
    <source>
        <dbReference type="Pfam" id="PF01466"/>
    </source>
</evidence>
<evidence type="ECO:0000313" key="8">
    <source>
        <dbReference type="Proteomes" id="UP000631114"/>
    </source>
</evidence>
<dbReference type="AlphaFoldDB" id="A0A835MGF8"/>
<comment type="similarity">
    <text evidence="2 4">Belongs to the SKP1 family.</text>
</comment>
<evidence type="ECO:0000256" key="4">
    <source>
        <dbReference type="PIRNR" id="PIRNR028729"/>
    </source>
</evidence>
<comment type="pathway">
    <text evidence="1 4">Protein modification; protein ubiquitination.</text>
</comment>
<comment type="subunit">
    <text evidence="4">Part of a SCF (SKP1-cullin-F-box) protein ligase complex.</text>
</comment>
<evidence type="ECO:0000256" key="3">
    <source>
        <dbReference type="ARBA" id="ARBA00022786"/>
    </source>
</evidence>
<name>A0A835MGF8_9MAGN</name>
<keyword evidence="3 4" id="KW-0833">Ubl conjugation pathway</keyword>
<dbReference type="EMBL" id="JADFTS010000002">
    <property type="protein sequence ID" value="KAF9622811.1"/>
    <property type="molecule type" value="Genomic_DNA"/>
</dbReference>
<dbReference type="InterPro" id="IPR011333">
    <property type="entry name" value="SKP1/BTB/POZ_sf"/>
</dbReference>
<sequence length="190" mass="21592">MSASTSKNTGTGQSESIDNLIESFNPSLKTKKNVTLVSSDGKSFQVEEDVALESHTIKHWLEDKCNDDEDEKIILPNVDCKNLEIIIKYSEKHVASRKGVGSSSTGVENLNEWDKEFINLDFVTLCHLVSAANYLNIKSLIDLASQRIANIIKKKSPEEIARMFNVKYDFTPEEEEEIRREKAENHWQSE</sequence>
<dbReference type="PANTHER" id="PTHR11165">
    <property type="entry name" value="SKP1"/>
    <property type="match status" value="1"/>
</dbReference>
<dbReference type="SUPFAM" id="SSF81382">
    <property type="entry name" value="Skp1 dimerisation domain-like"/>
    <property type="match status" value="1"/>
</dbReference>
<dbReference type="InterPro" id="IPR001232">
    <property type="entry name" value="SKP1-like"/>
</dbReference>
<gene>
    <name evidence="7" type="ORF">IFM89_034046</name>
</gene>
<evidence type="ECO:0000313" key="7">
    <source>
        <dbReference type="EMBL" id="KAF9622811.1"/>
    </source>
</evidence>
<comment type="caution">
    <text evidence="7">The sequence shown here is derived from an EMBL/GenBank/DDBJ whole genome shotgun (WGS) entry which is preliminary data.</text>
</comment>
<evidence type="ECO:0000256" key="1">
    <source>
        <dbReference type="ARBA" id="ARBA00004906"/>
    </source>
</evidence>
<dbReference type="SMART" id="SM00512">
    <property type="entry name" value="Skp1"/>
    <property type="match status" value="1"/>
</dbReference>
<comment type="function">
    <text evidence="4">Involved in ubiquitination and subsequent proteasomal degradation of target proteins. Together with CUL1, RBX1 and a F-box protein, it forms a SCF E3 ubiquitin ligase complex. The functional specificity of this complex depends on the type of F-box protein. In the SCF complex, it serves as an adapter that links the F-box protein to CUL1.</text>
</comment>
<feature type="domain" description="SKP1 component dimerisation" evidence="5">
    <location>
        <begin position="138"/>
        <end position="183"/>
    </location>
</feature>
<dbReference type="Pfam" id="PF01466">
    <property type="entry name" value="Skp1"/>
    <property type="match status" value="1"/>
</dbReference>
<organism evidence="7 8">
    <name type="scientific">Coptis chinensis</name>
    <dbReference type="NCBI Taxonomy" id="261450"/>
    <lineage>
        <taxon>Eukaryota</taxon>
        <taxon>Viridiplantae</taxon>
        <taxon>Streptophyta</taxon>
        <taxon>Embryophyta</taxon>
        <taxon>Tracheophyta</taxon>
        <taxon>Spermatophyta</taxon>
        <taxon>Magnoliopsida</taxon>
        <taxon>Ranunculales</taxon>
        <taxon>Ranunculaceae</taxon>
        <taxon>Coptidoideae</taxon>
        <taxon>Coptis</taxon>
    </lineage>
</organism>
<evidence type="ECO:0000256" key="2">
    <source>
        <dbReference type="ARBA" id="ARBA00009993"/>
    </source>
</evidence>
<dbReference type="Pfam" id="PF03931">
    <property type="entry name" value="Skp1_POZ"/>
    <property type="match status" value="1"/>
</dbReference>
<protein>
    <recommendedName>
        <fullName evidence="4">SKP1-like protein</fullName>
    </recommendedName>
</protein>
<keyword evidence="8" id="KW-1185">Reference proteome</keyword>
<dbReference type="InterPro" id="IPR016897">
    <property type="entry name" value="SKP1"/>
</dbReference>
<dbReference type="SUPFAM" id="SSF54695">
    <property type="entry name" value="POZ domain"/>
    <property type="match status" value="1"/>
</dbReference>
<dbReference type="InterPro" id="IPR016073">
    <property type="entry name" value="Skp1_comp_POZ"/>
</dbReference>
<dbReference type="InterPro" id="IPR016072">
    <property type="entry name" value="Skp1_comp_dimer"/>
</dbReference>
<dbReference type="GO" id="GO:0006511">
    <property type="term" value="P:ubiquitin-dependent protein catabolic process"/>
    <property type="evidence" value="ECO:0007669"/>
    <property type="project" value="InterPro"/>
</dbReference>
<feature type="domain" description="SKP1 component POZ" evidence="6">
    <location>
        <begin position="33"/>
        <end position="94"/>
    </location>
</feature>
<dbReference type="Gene3D" id="3.30.710.10">
    <property type="entry name" value="Potassium Channel Kv1.1, Chain A"/>
    <property type="match status" value="1"/>
</dbReference>
<dbReference type="OrthoDB" id="7827685at2759"/>
<dbReference type="GO" id="GO:0016567">
    <property type="term" value="P:protein ubiquitination"/>
    <property type="evidence" value="ECO:0007669"/>
    <property type="project" value="UniProtKB-UniRule"/>
</dbReference>
<dbReference type="Proteomes" id="UP000631114">
    <property type="component" value="Unassembled WGS sequence"/>
</dbReference>
<proteinExistence type="inferred from homology"/>
<evidence type="ECO:0000259" key="6">
    <source>
        <dbReference type="Pfam" id="PF03931"/>
    </source>
</evidence>
<dbReference type="InterPro" id="IPR036296">
    <property type="entry name" value="SKP1-like_dim_sf"/>
</dbReference>
<dbReference type="GO" id="GO:0009867">
    <property type="term" value="P:jasmonic acid mediated signaling pathway"/>
    <property type="evidence" value="ECO:0007669"/>
    <property type="project" value="UniProtKB-ARBA"/>
</dbReference>
<accession>A0A835MGF8</accession>
<dbReference type="UniPathway" id="UPA00143"/>
<reference evidence="7 8" key="1">
    <citation type="submission" date="2020-10" db="EMBL/GenBank/DDBJ databases">
        <title>The Coptis chinensis genome and diversification of protoberbering-type alkaloids.</title>
        <authorList>
            <person name="Wang B."/>
            <person name="Shu S."/>
            <person name="Song C."/>
            <person name="Liu Y."/>
        </authorList>
    </citation>
    <scope>NUCLEOTIDE SEQUENCE [LARGE SCALE GENOMIC DNA]</scope>
    <source>
        <strain evidence="7">HL-2020</strain>
        <tissue evidence="7">Leaf</tissue>
    </source>
</reference>
<dbReference type="PIRSF" id="PIRSF028729">
    <property type="entry name" value="E3_ubiquit_lig_SCF_Skp"/>
    <property type="match status" value="1"/>
</dbReference>